<dbReference type="Proteomes" id="UP000320496">
    <property type="component" value="Chromosome"/>
</dbReference>
<evidence type="ECO:0000259" key="3">
    <source>
        <dbReference type="Pfam" id="PF01757"/>
    </source>
</evidence>
<feature type="transmembrane region" description="Helical" evidence="2">
    <location>
        <begin position="201"/>
        <end position="233"/>
    </location>
</feature>
<evidence type="ECO:0000256" key="2">
    <source>
        <dbReference type="SAM" id="Phobius"/>
    </source>
</evidence>
<feature type="transmembrane region" description="Helical" evidence="2">
    <location>
        <begin position="277"/>
        <end position="295"/>
    </location>
</feature>
<organism evidence="4 5">
    <name type="scientific">Maioricimonas rarisocia</name>
    <dbReference type="NCBI Taxonomy" id="2528026"/>
    <lineage>
        <taxon>Bacteria</taxon>
        <taxon>Pseudomonadati</taxon>
        <taxon>Planctomycetota</taxon>
        <taxon>Planctomycetia</taxon>
        <taxon>Planctomycetales</taxon>
        <taxon>Planctomycetaceae</taxon>
        <taxon>Maioricimonas</taxon>
    </lineage>
</organism>
<feature type="transmembrane region" description="Helical" evidence="2">
    <location>
        <begin position="345"/>
        <end position="367"/>
    </location>
</feature>
<dbReference type="KEGG" id="mri:Mal4_04180"/>
<proteinExistence type="predicted"/>
<evidence type="ECO:0000313" key="5">
    <source>
        <dbReference type="Proteomes" id="UP000320496"/>
    </source>
</evidence>
<dbReference type="InterPro" id="IPR050879">
    <property type="entry name" value="Acyltransferase_3"/>
</dbReference>
<gene>
    <name evidence="4" type="ORF">Mal4_04180</name>
</gene>
<dbReference type="InterPro" id="IPR002656">
    <property type="entry name" value="Acyl_transf_3_dom"/>
</dbReference>
<feature type="transmembrane region" description="Helical" evidence="2">
    <location>
        <begin position="307"/>
        <end position="333"/>
    </location>
</feature>
<keyword evidence="2" id="KW-1133">Transmembrane helix</keyword>
<reference evidence="4 5" key="1">
    <citation type="submission" date="2019-02" db="EMBL/GenBank/DDBJ databases">
        <title>Deep-cultivation of Planctomycetes and their phenomic and genomic characterization uncovers novel biology.</title>
        <authorList>
            <person name="Wiegand S."/>
            <person name="Jogler M."/>
            <person name="Boedeker C."/>
            <person name="Pinto D."/>
            <person name="Vollmers J."/>
            <person name="Rivas-Marin E."/>
            <person name="Kohn T."/>
            <person name="Peeters S.H."/>
            <person name="Heuer A."/>
            <person name="Rast P."/>
            <person name="Oberbeckmann S."/>
            <person name="Bunk B."/>
            <person name="Jeske O."/>
            <person name="Meyerdierks A."/>
            <person name="Storesund J.E."/>
            <person name="Kallscheuer N."/>
            <person name="Luecker S."/>
            <person name="Lage O.M."/>
            <person name="Pohl T."/>
            <person name="Merkel B.J."/>
            <person name="Hornburger P."/>
            <person name="Mueller R.-W."/>
            <person name="Bruemmer F."/>
            <person name="Labrenz M."/>
            <person name="Spormann A.M."/>
            <person name="Op den Camp H."/>
            <person name="Overmann J."/>
            <person name="Amann R."/>
            <person name="Jetten M.S.M."/>
            <person name="Mascher T."/>
            <person name="Medema M.H."/>
            <person name="Devos D.P."/>
            <person name="Kaster A.-K."/>
            <person name="Ovreas L."/>
            <person name="Rohde M."/>
            <person name="Galperin M.Y."/>
            <person name="Jogler C."/>
        </authorList>
    </citation>
    <scope>NUCLEOTIDE SEQUENCE [LARGE SCALE GENOMIC DNA]</scope>
    <source>
        <strain evidence="4 5">Mal4</strain>
    </source>
</reference>
<protein>
    <submittedName>
        <fullName evidence="4">Acyltransferase family protein</fullName>
    </submittedName>
</protein>
<dbReference type="AlphaFoldDB" id="A0A517Z0Z6"/>
<sequence>MSTSRPRRRLDELEGLRGIAALVVVFSHLRHTFFENASQAIRFRYGDTAETLFKACIDGTCAVWIFWVMSAFVLSLKFHASSPGDHLNTMLRDATFKRYPRLMLPILASVCLAWALHAGDLMTNQDLAEILGPEYDAWLGSFYTFAPSPSHAFQSAVWHALFDYRAEDSYNAVLWTMEIEFYGSLFLFAFLALFGKHALRLFVYALTLAVVSALGAHWISSFILGTALCDVYVHRQMLTERFSPRIRLFTAAARNSKLLAIAVLATLWYAIGLPNRWGVMNLILATFVTGFVVFSSPASRFFALSPFVFLGKISFGLYLVHLAIICSAAYPLFNAFHPVVGRHQAAIAASLCLLALSIAGGWCLWFVADRPAVSLARAVSDTFERPLRDNQKTAEVAHQPDANRVTATDVSRQ</sequence>
<keyword evidence="5" id="KW-1185">Reference proteome</keyword>
<dbReference type="RefSeq" id="WP_145366836.1">
    <property type="nucleotide sequence ID" value="NZ_CP036275.1"/>
</dbReference>
<dbReference type="PANTHER" id="PTHR23028">
    <property type="entry name" value="ACETYLTRANSFERASE"/>
    <property type="match status" value="1"/>
</dbReference>
<dbReference type="Pfam" id="PF01757">
    <property type="entry name" value="Acyl_transf_3"/>
    <property type="match status" value="1"/>
</dbReference>
<keyword evidence="4" id="KW-0808">Transferase</keyword>
<name>A0A517Z0Z6_9PLAN</name>
<feature type="transmembrane region" description="Helical" evidence="2">
    <location>
        <begin position="99"/>
        <end position="116"/>
    </location>
</feature>
<accession>A0A517Z0Z6</accession>
<feature type="region of interest" description="Disordered" evidence="1">
    <location>
        <begin position="394"/>
        <end position="413"/>
    </location>
</feature>
<keyword evidence="4" id="KW-0012">Acyltransferase</keyword>
<feature type="transmembrane region" description="Helical" evidence="2">
    <location>
        <begin position="172"/>
        <end position="195"/>
    </location>
</feature>
<keyword evidence="2" id="KW-0472">Membrane</keyword>
<feature type="domain" description="Acyltransferase 3" evidence="3">
    <location>
        <begin position="12"/>
        <end position="365"/>
    </location>
</feature>
<dbReference type="EMBL" id="CP036275">
    <property type="protein sequence ID" value="QDU36135.1"/>
    <property type="molecule type" value="Genomic_DNA"/>
</dbReference>
<evidence type="ECO:0000313" key="4">
    <source>
        <dbReference type="EMBL" id="QDU36135.1"/>
    </source>
</evidence>
<evidence type="ECO:0000256" key="1">
    <source>
        <dbReference type="SAM" id="MobiDB-lite"/>
    </source>
</evidence>
<dbReference type="OrthoDB" id="290051at2"/>
<keyword evidence="2" id="KW-0812">Transmembrane</keyword>
<dbReference type="GO" id="GO:0016747">
    <property type="term" value="F:acyltransferase activity, transferring groups other than amino-acyl groups"/>
    <property type="evidence" value="ECO:0007669"/>
    <property type="project" value="InterPro"/>
</dbReference>
<dbReference type="PANTHER" id="PTHR23028:SF134">
    <property type="entry name" value="PUTATIVE (AFU_ORTHOLOGUE AFUA_4G08520)-RELATED"/>
    <property type="match status" value="1"/>
</dbReference>